<dbReference type="AlphaFoldDB" id="A0A4R4FBN8"/>
<feature type="transmembrane region" description="Helical" evidence="1">
    <location>
        <begin position="58"/>
        <end position="75"/>
    </location>
</feature>
<keyword evidence="1" id="KW-1133">Transmembrane helix</keyword>
<dbReference type="EMBL" id="SMMX01000012">
    <property type="protein sequence ID" value="TDA20982.1"/>
    <property type="molecule type" value="Genomic_DNA"/>
</dbReference>
<name>A0A4R4FBN8_9FIRM</name>
<accession>A0A4R4FBN8</accession>
<evidence type="ECO:0000256" key="1">
    <source>
        <dbReference type="SAM" id="Phobius"/>
    </source>
</evidence>
<organism evidence="2 3">
    <name type="scientific">Extibacter muris</name>
    <dbReference type="NCBI Taxonomy" id="1796622"/>
    <lineage>
        <taxon>Bacteria</taxon>
        <taxon>Bacillati</taxon>
        <taxon>Bacillota</taxon>
        <taxon>Clostridia</taxon>
        <taxon>Lachnospirales</taxon>
        <taxon>Lachnospiraceae</taxon>
        <taxon>Extibacter</taxon>
    </lineage>
</organism>
<keyword evidence="1" id="KW-0812">Transmembrane</keyword>
<keyword evidence="3" id="KW-1185">Reference proteome</keyword>
<sequence length="241" mass="26721">MDNTNTNPDRIPELDSETANQLLNNIFAECEVVPNAIPLETLESWGNYKKTEFRLGRVISYVVLVILVLLPLLFFRPTIIAQRTNVDSTDNAVYEIQVKTLLPVDGVSATIDGTPVSLEKVDSKNYMVAIPQNGTLLIKATAMNGQYSVKKYEVTHLDMDKPELIRSYTENGYIYIVVRDTYSGIDYEGISGTASDGNTVEPAVVDKENETITFKIPSQPVNIMIPDNSGNTLEILISPTE</sequence>
<proteinExistence type="predicted"/>
<keyword evidence="1" id="KW-0472">Membrane</keyword>
<protein>
    <submittedName>
        <fullName evidence="2">Uncharacterized protein</fullName>
    </submittedName>
</protein>
<evidence type="ECO:0000313" key="2">
    <source>
        <dbReference type="EMBL" id="TDA20982.1"/>
    </source>
</evidence>
<reference evidence="2 3" key="1">
    <citation type="journal article" date="2016" name="Nat. Microbiol.">
        <title>The Mouse Intestinal Bacterial Collection (miBC) provides host-specific insight into cultured diversity and functional potential of the gut microbiota.</title>
        <authorList>
            <person name="Lagkouvardos I."/>
            <person name="Pukall R."/>
            <person name="Abt B."/>
            <person name="Foesel B.U."/>
            <person name="Meier-Kolthoff J.P."/>
            <person name="Kumar N."/>
            <person name="Bresciani A."/>
            <person name="Martinez I."/>
            <person name="Just S."/>
            <person name="Ziegler C."/>
            <person name="Brugiroux S."/>
            <person name="Garzetti D."/>
            <person name="Wenning M."/>
            <person name="Bui T.P."/>
            <person name="Wang J."/>
            <person name="Hugenholtz F."/>
            <person name="Plugge C.M."/>
            <person name="Peterson D.A."/>
            <person name="Hornef M.W."/>
            <person name="Baines J.F."/>
            <person name="Smidt H."/>
            <person name="Walter J."/>
            <person name="Kristiansen K."/>
            <person name="Nielsen H.B."/>
            <person name="Haller D."/>
            <person name="Overmann J."/>
            <person name="Stecher B."/>
            <person name="Clavel T."/>
        </authorList>
    </citation>
    <scope>NUCLEOTIDE SEQUENCE [LARGE SCALE GENOMIC DNA]</scope>
    <source>
        <strain evidence="2 3">DSM 28560</strain>
    </source>
</reference>
<gene>
    <name evidence="2" type="ORF">E1963_13515</name>
</gene>
<dbReference type="Proteomes" id="UP000295710">
    <property type="component" value="Unassembled WGS sequence"/>
</dbReference>
<evidence type="ECO:0000313" key="3">
    <source>
        <dbReference type="Proteomes" id="UP000295710"/>
    </source>
</evidence>
<comment type="caution">
    <text evidence="2">The sequence shown here is derived from an EMBL/GenBank/DDBJ whole genome shotgun (WGS) entry which is preliminary data.</text>
</comment>
<dbReference type="RefSeq" id="WP_132278871.1">
    <property type="nucleotide sequence ID" value="NZ_JAOBST010000034.1"/>
</dbReference>